<evidence type="ECO:0000313" key="2">
    <source>
        <dbReference type="Proteomes" id="UP000225062"/>
    </source>
</evidence>
<evidence type="ECO:0008006" key="3">
    <source>
        <dbReference type="Google" id="ProtNLM"/>
    </source>
</evidence>
<gene>
    <name evidence="1" type="ORF">COI74_30100</name>
</gene>
<protein>
    <recommendedName>
        <fullName evidence="3">Pre-neck appendage protein</fullName>
    </recommendedName>
</protein>
<dbReference type="AlphaFoldDB" id="A0ABD6TFR4"/>
<proteinExistence type="predicted"/>
<accession>A0ABD6TFR4</accession>
<organism evidence="1 2">
    <name type="scientific">Bacillus wiedmannii</name>
    <dbReference type="NCBI Taxonomy" id="1890302"/>
    <lineage>
        <taxon>Bacteria</taxon>
        <taxon>Bacillati</taxon>
        <taxon>Bacillota</taxon>
        <taxon>Bacilli</taxon>
        <taxon>Bacillales</taxon>
        <taxon>Bacillaceae</taxon>
        <taxon>Bacillus</taxon>
        <taxon>Bacillus cereus group</taxon>
    </lineage>
</organism>
<evidence type="ECO:0000313" key="1">
    <source>
        <dbReference type="EMBL" id="PHG13088.1"/>
    </source>
</evidence>
<dbReference type="EMBL" id="NUUI01000146">
    <property type="protein sequence ID" value="PHG13088.1"/>
    <property type="molecule type" value="Genomic_DNA"/>
</dbReference>
<dbReference type="Gene3D" id="2.160.20.10">
    <property type="entry name" value="Single-stranded right-handed beta-helix, Pectin lyase-like"/>
    <property type="match status" value="1"/>
</dbReference>
<reference evidence="1 2" key="1">
    <citation type="submission" date="2017-09" db="EMBL/GenBank/DDBJ databases">
        <title>Large-scale bioinformatics analysis of Bacillus genomes uncovers conserved roles of natural products in bacterial physiology.</title>
        <authorList>
            <consortium name="Agbiome Team Llc"/>
            <person name="Bleich R.M."/>
            <person name="Grubbs K.J."/>
            <person name="Santa Maria K.C."/>
            <person name="Allen S.E."/>
            <person name="Farag S."/>
            <person name="Shank E.A."/>
            <person name="Bowers A."/>
        </authorList>
    </citation>
    <scope>NUCLEOTIDE SEQUENCE [LARGE SCALE GENOMIC DNA]</scope>
    <source>
        <strain evidence="1 2">AFS032503</strain>
    </source>
</reference>
<dbReference type="InterPro" id="IPR011050">
    <property type="entry name" value="Pectin_lyase_fold/virulence"/>
</dbReference>
<sequence length="646" mass="71745">MERKHHINNSINADERMQLNEEIDLIYSGITKNAINHINLEDTFNNFLERYGTDKTTLEKMILDGDTNVLHIVEKLISDFLVANPSSFDEVIAARLGEKTLREFNQKIKTKLDTTDVFQKVKLTDDVGLALSVTDVTELTGKSGFFRYIAGAKGMPPSSTEGVGFFVANNKTGVSVLAMDKTTKRLFLRLDTEWRALAFEGAYDDIKQEVNNVKGAHTSLEVAIRSMIPYNSVKYYGNDNAAFQKALDESEGKTLDIPAGKYTIGDLNIPSNLSIRADPNAIFILKAGSTTFFYNKDTVNIGGYDKTRGITFEGGKFDIQKIKDAKTFVLSHCQDIKIDTKVINGGESQSYVVLNAVKDAEINIEATDCSATTSIGATVGIYIFNDKNTLANQNEKPYDLTPCDNITVNLKLKNVKKGFAEIMPIDKIIHKNIIYNVQAENVSEELGLFNNVSYFKTEKVIGNDIGHGLIFQILNDVCEDFTIEGVNVRNGKNKETSRGIWFKSKDGDAAPRYENVRIINPVIRACNKGITTDYGRGVRIVNPDVQGCWEDGVWNYFTLDWALHGGMLQSNNKVGWASRADLHIGEIAIGGGNKKTFRSIVSEVQARTIRVENLQDGRISAICKGGSFVKDGSDFNNKFDVLEVGW</sequence>
<comment type="caution">
    <text evidence="1">The sequence shown here is derived from an EMBL/GenBank/DDBJ whole genome shotgun (WGS) entry which is preliminary data.</text>
</comment>
<name>A0ABD6TFR4_9BACI</name>
<dbReference type="InterPro" id="IPR012334">
    <property type="entry name" value="Pectin_lyas_fold"/>
</dbReference>
<dbReference type="Proteomes" id="UP000225062">
    <property type="component" value="Unassembled WGS sequence"/>
</dbReference>
<dbReference type="RefSeq" id="WP_098150238.1">
    <property type="nucleotide sequence ID" value="NZ_NUBB01000048.1"/>
</dbReference>
<dbReference type="SUPFAM" id="SSF51126">
    <property type="entry name" value="Pectin lyase-like"/>
    <property type="match status" value="1"/>
</dbReference>